<dbReference type="CDD" id="cd00030">
    <property type="entry name" value="C2"/>
    <property type="match status" value="1"/>
</dbReference>
<dbReference type="Pfam" id="PF23869">
    <property type="entry name" value="Beta-prop_WDR75_1st"/>
    <property type="match status" value="1"/>
</dbReference>
<evidence type="ECO:0000256" key="1">
    <source>
        <dbReference type="ARBA" id="ARBA00004604"/>
    </source>
</evidence>
<name>A0A8J6LG08_TENMO</name>
<dbReference type="Pfam" id="PF00168">
    <property type="entry name" value="C2"/>
    <property type="match status" value="1"/>
</dbReference>
<keyword evidence="13" id="KW-1185">Reference proteome</keyword>
<keyword evidence="2 8" id="KW-0963">Cytoplasm</keyword>
<feature type="compositionally biased region" description="Basic and acidic residues" evidence="9">
    <location>
        <begin position="2252"/>
        <end position="2272"/>
    </location>
</feature>
<evidence type="ECO:0000256" key="5">
    <source>
        <dbReference type="ARBA" id="ARBA00022574"/>
    </source>
</evidence>
<evidence type="ECO:0000256" key="3">
    <source>
        <dbReference type="ARBA" id="ARBA00022517"/>
    </source>
</evidence>
<evidence type="ECO:0000256" key="4">
    <source>
        <dbReference type="ARBA" id="ARBA00022552"/>
    </source>
</evidence>
<feature type="compositionally biased region" description="Polar residues" evidence="9">
    <location>
        <begin position="2237"/>
        <end position="2246"/>
    </location>
</feature>
<gene>
    <name evidence="12" type="ORF">GEV33_011257</name>
</gene>
<proteinExistence type="inferred from homology"/>
<dbReference type="InterPro" id="IPR000008">
    <property type="entry name" value="C2_dom"/>
</dbReference>
<evidence type="ECO:0000256" key="7">
    <source>
        <dbReference type="ARBA" id="ARBA00023242"/>
    </source>
</evidence>
<sequence>MREFNSPMRSIPDRKNTKRNKVSSPLDQSPSTHQPRKGDVFELFTVKAPSKPRTRSDSQDTSELSDDVFVKAKPVSVSSPSKSETKSYRDRINDRFRSVKEKAGKSTRKAGVFKEAAEKILLEKVKRESSDIDAELESMRNRLKLGKTPENREQYEFFCSEKCQEAMEEANNENLESTDDLSDDKVDVVFALPAQMRATLKSSEEALLFKPKAEAVDTADKIDTEEPRFLEEEGFYVPPNPKVPTQHIQILEQRLSRDDKKWFNCDGKLNIVENPCQKNSYRPHLKHLPVSEIATYRPATVDDSECEEIVVVKENLLQLQISSVKFTHHPLFSLEHVLVEKLKKLFQEYEGSVARKEFLRLTRRLEGLRQVLRRLDEVSSQSGDHSDKEETKADAYRRDIKTLQEQVFEEGKKERDRIKAILQTWKAIKKTRETNGHSNTSVRLVIKKDKTDYEAEKESFEQAFEDTYEEYLSYNREKPRRKRQDEDDIREELLERFKESFRAPGEPILQFALTDEHEVTRNVENSKESNRRNVVSSTRITLKIVCNKMEVCKTKSTSLRDDFICHFDETVSIQPINVPKSITIEIIEQPKSLIRRTIGELTIKIPPRNVSKDDWKGAKFEKAEIVHYKHEGVGSGIKAEEVVRGLGVESCDDEELNTRGVLKYSLAWDAPVLGEEGSPEYGRRIVEGIIDKNGVVDAEKLSEWMQQHKPDPQDPRNAILYEYSAYVTNSLDCGEDATFASAKKNYFRLNQHLERWKFCDQKIIEDNLRLKVLQLRNKNEPEFDRMTVPNRIKEIPRDILADYERRVASERENLTVEEEDDDEDEIEKKRSRGRKLLKQIHIRVFQKCKNSQNNLTFEDVVDEKFLPQLEKLIKSTVTGFVSWFRWRPLKPLPQLRTLRDSKLEDYELRNQARVVVTVISGLNIPVRLSNKSEEVAAFVEAEYNGFTARTATSQGPHPTWNEMLTLPLEPTHLDYLNPNSLNGTITLNIFDEGDTVLSKFSGMKSRDWLGCVQIPLSAVCFNGIQGMFKVKIPQLLLGYKGKNLETNKSARSGSQSSQQTYLNLHVIMEPNVPKLNPSVEELPCAEVPYIKEHALRWNEDYNLNFPNRKFSVFAIDVNATTSCIVRYVKPLEPPQINVEGFDVTPEQCARFVSLIPFTDCNQFYKNIWLPVDRFLHFMIGSVVDHAVALTCYLLALKLEAWLLLGFGLPHGSSAFVLVKEYDNNQVANYYVYDVVLGEKINLTDAFCPLQKVYCVVNEHNVWANVQRNDDVATIRLDLTRRSDWLPLFNNQISAPTNSIHGKLTYLPQSATDELEIIIDRKIRKKIAKLRQLDRTVWNHNVSNVFKSILCSFEKSEMYGKSNSEAMEKIADCTATFKMRGLIVNSPFTDVSSMVKTVKSFSLHLEEEDNTQFASAVYLRSNVYVAWRNKILGYNSKTGTLFAEFKGVKNHIVGFGVHYYDSHECITACSYSGEVVTWKVVTYFKIFNKKIKKDNIVTFHIIPSEGDLKALISFKDTGAVCFCVYDLLEETNQQYNLKINSNQFHIDFCGSKYFAIVHGRVLNVVMYKNLLKTNNHCIEQSREFTRVACHPDEKIILTGDNTGRVVAWQKIFSKEPSQAVFHWHTLPVRCLGFSTMGSHFYSGGNESVLVRWQLYNPLEKKFLPRLPSTIAQISVSTNNKFIAVSTDDNAVRILDSKLDSVSLIQHLVIGDNFQTGIVYDPRTRALVMNGNVGQVQFYSTNDNSLLYNVDVVGQNKISSERNCNIENTQVSKIAVSKNGLWMVTVESRDDPEFSHELRMKFWKFDFGKQNFKLNTAVENPHENYINSIAFPPTDTKELKFVSVGGDKKFYVWFLTETENVGTKTEIWKGLRVGYYHDLPCRAVSFSTDGSLVAVSFDSIVTTWVPDSCQLKCSLGHPIFKQQITQVEFGTSNQCHLLVAASDERLSVWNLLTLTMMWTVPVHVSLLMADPVTANMAIITKENAIFVFAPKSSEPVFSSMTLLKHTHHRTICGAAFVPTKYSNDIRLRWFQRSPIYFIDEKKVLYCLGAEEESVGATPCKIDEVTGSLFSMTIPQAQSDKSKGKEPVQHLYEKDVGRKILKKVVVMECVSVFGGPDPDDDPHKADVRFAVEVDGASERLEMRCFINKINCFINKIKLVLLVAYPFAQILIHLLGARRDVSFEPPDVIALYLTMICRNFVNLCSTLPVNTSEPTTNNNLNDAVNKVSKNKPEEGKIAVVNGNSVDTPLQNGHVDATPEKQTKDAEESEKKELDESKSKDEVVFIQDVGFSVKIVSPGAEPFDIQVSSMELVQEIHQLLMDREDSCHRTCFSLQLDGNTLDNFAELKNIEGLKEGSLIRVVEEPYTMREARIHVRHVRDLLKSLDPADAYNGTECSSLSFLNTVTQGDILEKKKMRPESVDCTPPDYIMPDSKDRPLTALQPQLKDQKVAQCVKVLTTSAWNPPPGYRKIHGDLMYLYVVTLEDKHYYISACSRGFYINQSTAEEFNPKPATPSHLCHSLIELLNQISPQFKRNFALLQKKRSQRHPFERVATPYQLYTWTAPMMDHTIDAIRAEDTFSSKLGYEEHIPGQTRDWNEELQTTRELPRKTLPERLLRERAIFKVHSDFVAAATRGAMAVIDGNVMAINPGEEAKMQMFIWNNIFFSLGFDVRDHYKELGGDAAAFVAPRNDLQGVRVYSAVDLPGLFTLGTVVIDYRGYRVTAQSIIPGILEREQEQSVVYGSIDFGKTVLTHPKYLDLLNKAGQQLKILPHHVLNDKDEPVELCSSVECKGIIGNDGRHYILDLLRTFPPDVNFLQLDEELSKEVKLLGFPIKHKHKLCCLRQELIDSFVDSRYMMFIKYAAYHLQQLNIRKGDVKLNNNQAIEENKTDKGGDQKGEAKVDENADKNDQIEDEEAKKIVESITDGSKIELEESTKNIVKTAAVAVGSLKDTEFDIRFNPDVYSPGIKHCDHLDPPIKSQRQLVKDAAEFLLTVQIPTFIRDCLDHSSAPMDGFTLSEAMHNRGINIRYLGKVTNLLAKVKQLEYLQSIAVAELLLRAAKHIFTVYLQGSEMMNLSIAIAHFLNCFLYSGQVPNPLQGTDESKNNRKRNKRRGKMNPLACNDNNEWANLTPKSLWSQLKQELKSYFDYELSTNDIDAAIETYSLQKISLLRGFCLKTGTQILLRDYHFESKNKLIFYEEDILNIFPIVKHINPRATDAYNFYTTGQNKIQQGYLKDGYELISEALNLLNNVYGVMHPEIAQCLRMIARLNYIMGEHTEAMAYQQKAVLMSERVNGIDHPYTITEYAHLALYCFANSQVSTALKLLYRARYLAVLVCGENHPEVALLDSNISLILHAVGEYDLSLRFLEKALALNIKYYGAKSLKVAVTYHLVARTQSCTGNFRNALANEKEAYAIYKQQLGENHEKTKESSECLKHLTQQAVVLQKKMNEIYTGKNGASLPPIQIQPPSMSSVLDMLNVINGILFVQISQEDIENFKAEIEKRQLTEENEAEDEKTKPEALEN</sequence>
<dbReference type="InterPro" id="IPR011990">
    <property type="entry name" value="TPR-like_helical_dom_sf"/>
</dbReference>
<dbReference type="Pfam" id="PF17661">
    <property type="entry name" value="DUF5523"/>
    <property type="match status" value="1"/>
</dbReference>
<accession>A0A8J6LG08</accession>
<dbReference type="PROSITE" id="PS50004">
    <property type="entry name" value="C2"/>
    <property type="match status" value="1"/>
</dbReference>
<dbReference type="InterPro" id="IPR025697">
    <property type="entry name" value="CLU_dom"/>
</dbReference>
<reference evidence="12" key="2">
    <citation type="submission" date="2021-08" db="EMBL/GenBank/DDBJ databases">
        <authorList>
            <person name="Eriksson T."/>
        </authorList>
    </citation>
    <scope>NUCLEOTIDE SEQUENCE</scope>
    <source>
        <strain evidence="12">Stoneville</strain>
        <tissue evidence="12">Whole head</tissue>
    </source>
</reference>
<dbReference type="Pfam" id="PF15044">
    <property type="entry name" value="CLU_N"/>
    <property type="match status" value="1"/>
</dbReference>
<dbReference type="SUPFAM" id="SSF50978">
    <property type="entry name" value="WD40 repeat-like"/>
    <property type="match status" value="1"/>
</dbReference>
<evidence type="ECO:0000259" key="11">
    <source>
        <dbReference type="PROSITE" id="PS51823"/>
    </source>
</evidence>
<dbReference type="InterPro" id="IPR001680">
    <property type="entry name" value="WD40_rpt"/>
</dbReference>
<keyword evidence="4" id="KW-0698">rRNA processing</keyword>
<dbReference type="SUPFAM" id="SSF48452">
    <property type="entry name" value="TPR-like"/>
    <property type="match status" value="2"/>
</dbReference>
<feature type="compositionally biased region" description="Basic and acidic residues" evidence="9">
    <location>
        <begin position="3509"/>
        <end position="3518"/>
    </location>
</feature>
<evidence type="ECO:0000259" key="10">
    <source>
        <dbReference type="PROSITE" id="PS50004"/>
    </source>
</evidence>
<dbReference type="InterPro" id="IPR028275">
    <property type="entry name" value="CLU_N"/>
</dbReference>
<comment type="subcellular location">
    <subcellularLocation>
        <location evidence="8">Cytoplasm</location>
    </subcellularLocation>
    <subcellularLocation>
        <location evidence="1">Nucleus</location>
        <location evidence="1">Nucleolus</location>
    </subcellularLocation>
</comment>
<dbReference type="GO" id="GO:0005737">
    <property type="term" value="C:cytoplasm"/>
    <property type="evidence" value="ECO:0007669"/>
    <property type="project" value="UniProtKB-SubCell"/>
</dbReference>
<dbReference type="HAMAP" id="MF_03013">
    <property type="entry name" value="CLU"/>
    <property type="match status" value="1"/>
</dbReference>
<dbReference type="InterPro" id="IPR015943">
    <property type="entry name" value="WD40/YVTN_repeat-like_dom_sf"/>
</dbReference>
<dbReference type="GO" id="GO:0048312">
    <property type="term" value="P:intracellular distribution of mitochondria"/>
    <property type="evidence" value="ECO:0007669"/>
    <property type="project" value="TreeGrafter"/>
</dbReference>
<dbReference type="Gene3D" id="3.30.2280.10">
    <property type="entry name" value="Hypothetical protein (hspc210)"/>
    <property type="match status" value="1"/>
</dbReference>
<dbReference type="Gene3D" id="2.60.40.150">
    <property type="entry name" value="C2 domain"/>
    <property type="match status" value="1"/>
</dbReference>
<evidence type="ECO:0000313" key="12">
    <source>
        <dbReference type="EMBL" id="KAH0811536.1"/>
    </source>
</evidence>
<dbReference type="EMBL" id="JABDTM020026729">
    <property type="protein sequence ID" value="KAH0811536.1"/>
    <property type="molecule type" value="Genomic_DNA"/>
</dbReference>
<dbReference type="InterPro" id="IPR007967">
    <property type="entry name" value="GSKIP_dom"/>
</dbReference>
<organism evidence="12 13">
    <name type="scientific">Tenebrio molitor</name>
    <name type="common">Yellow mealworm beetle</name>
    <dbReference type="NCBI Taxonomy" id="7067"/>
    <lineage>
        <taxon>Eukaryota</taxon>
        <taxon>Metazoa</taxon>
        <taxon>Ecdysozoa</taxon>
        <taxon>Arthropoda</taxon>
        <taxon>Hexapoda</taxon>
        <taxon>Insecta</taxon>
        <taxon>Pterygota</taxon>
        <taxon>Neoptera</taxon>
        <taxon>Endopterygota</taxon>
        <taxon>Coleoptera</taxon>
        <taxon>Polyphaga</taxon>
        <taxon>Cucujiformia</taxon>
        <taxon>Tenebrionidae</taxon>
        <taxon>Tenebrio</taxon>
    </lineage>
</organism>
<keyword evidence="8" id="KW-0694">RNA-binding</keyword>
<comment type="function">
    <text evidence="8">mRNA-binding protein involved in proper cytoplasmic distribution of mitochondria.</text>
</comment>
<dbReference type="InterPro" id="IPR036322">
    <property type="entry name" value="WD40_repeat_dom_sf"/>
</dbReference>
<keyword evidence="7" id="KW-0539">Nucleus</keyword>
<dbReference type="InterPro" id="IPR057644">
    <property type="entry name" value="Beta-prop_WDR75_2nd"/>
</dbReference>
<reference evidence="12" key="1">
    <citation type="journal article" date="2020" name="J Insects Food Feed">
        <title>The yellow mealworm (Tenebrio molitor) genome: a resource for the emerging insects as food and feed industry.</title>
        <authorList>
            <person name="Eriksson T."/>
            <person name="Andere A."/>
            <person name="Kelstrup H."/>
            <person name="Emery V."/>
            <person name="Picard C."/>
        </authorList>
    </citation>
    <scope>NUCLEOTIDE SEQUENCE</scope>
    <source>
        <strain evidence="12">Stoneville</strain>
        <tissue evidence="12">Whole head</tissue>
    </source>
</reference>
<comment type="similarity">
    <text evidence="8">Belongs to the CLU family.</text>
</comment>
<dbReference type="InterPro" id="IPR033646">
    <property type="entry name" value="CLU-central"/>
</dbReference>
<dbReference type="InterPro" id="IPR011041">
    <property type="entry name" value="Quinoprot_gluc/sorb_DH_b-prop"/>
</dbReference>
<dbReference type="SUPFAM" id="SSF50952">
    <property type="entry name" value="Soluble quinoprotein glucose dehydrogenase"/>
    <property type="match status" value="1"/>
</dbReference>
<dbReference type="InterPro" id="IPR056290">
    <property type="entry name" value="CEPT76/DRC7_peptidase-like_dom"/>
</dbReference>
<keyword evidence="8" id="KW-0175">Coiled coil</keyword>
<protein>
    <recommendedName>
        <fullName evidence="8">Clustered mitochondria protein homolog</fullName>
    </recommendedName>
</protein>
<dbReference type="Pfam" id="PF13236">
    <property type="entry name" value="CLU"/>
    <property type="match status" value="1"/>
</dbReference>
<dbReference type="InterPro" id="IPR041510">
    <property type="entry name" value="DUF5523"/>
</dbReference>
<feature type="compositionally biased region" description="Basic and acidic residues" evidence="9">
    <location>
        <begin position="2880"/>
        <end position="2908"/>
    </location>
</feature>
<dbReference type="Pfam" id="PF12807">
    <property type="entry name" value="eIF3_p135"/>
    <property type="match status" value="1"/>
</dbReference>
<keyword evidence="5" id="KW-0853">WD repeat</keyword>
<dbReference type="FunFam" id="3.30.2280.10:FF:000001">
    <property type="entry name" value="Clustered mitochondria (CluA/CLU1) homolog"/>
    <property type="match status" value="1"/>
</dbReference>
<feature type="region of interest" description="Disordered" evidence="9">
    <location>
        <begin position="2237"/>
        <end position="2272"/>
    </location>
</feature>
<feature type="region of interest" description="Disordered" evidence="9">
    <location>
        <begin position="3498"/>
        <end position="3518"/>
    </location>
</feature>
<feature type="coiled-coil region" evidence="8">
    <location>
        <begin position="122"/>
        <end position="180"/>
    </location>
</feature>
<dbReference type="Pfam" id="PF15625">
    <property type="entry name" value="CC2D2AN-C2"/>
    <property type="match status" value="1"/>
</dbReference>
<keyword evidence="6" id="KW-0677">Repeat</keyword>
<evidence type="ECO:0000256" key="8">
    <source>
        <dbReference type="HAMAP-Rule" id="MF_03013"/>
    </source>
</evidence>
<feature type="compositionally biased region" description="Polar residues" evidence="9">
    <location>
        <begin position="22"/>
        <end position="33"/>
    </location>
</feature>
<dbReference type="Pfam" id="PF24656">
    <property type="entry name" value="CEPT76_peptidase"/>
    <property type="match status" value="1"/>
</dbReference>
<dbReference type="SUPFAM" id="SSF49562">
    <property type="entry name" value="C2 domain (Calcium/lipid-binding domain, CaLB)"/>
    <property type="match status" value="1"/>
</dbReference>
<dbReference type="Proteomes" id="UP000719412">
    <property type="component" value="Unassembled WGS sequence"/>
</dbReference>
<dbReference type="SMART" id="SM00320">
    <property type="entry name" value="WD40"/>
    <property type="match status" value="7"/>
</dbReference>
<evidence type="ECO:0000256" key="6">
    <source>
        <dbReference type="ARBA" id="ARBA00022737"/>
    </source>
</evidence>
<evidence type="ECO:0000256" key="9">
    <source>
        <dbReference type="SAM" id="MobiDB-lite"/>
    </source>
</evidence>
<keyword evidence="3" id="KW-0690">Ribosome biogenesis</keyword>
<dbReference type="Pfam" id="PF13374">
    <property type="entry name" value="TPR_10"/>
    <property type="match status" value="1"/>
</dbReference>
<dbReference type="PANTHER" id="PTHR12601">
    <property type="entry name" value="EUKARYOTIC TRANSLATION INITIATION FACTOR 3 SUBUNIT EIF-3"/>
    <property type="match status" value="1"/>
</dbReference>
<dbReference type="Pfam" id="PF05303">
    <property type="entry name" value="GSKIP_dom"/>
    <property type="match status" value="1"/>
</dbReference>
<evidence type="ECO:0000256" key="2">
    <source>
        <dbReference type="ARBA" id="ARBA00022490"/>
    </source>
</evidence>
<dbReference type="InterPro" id="IPR028928">
    <property type="entry name" value="CC2D2AN-C2"/>
</dbReference>
<feature type="domain" description="Clu" evidence="11">
    <location>
        <begin position="2569"/>
        <end position="2811"/>
    </location>
</feature>
<feature type="region of interest" description="Disordered" evidence="9">
    <location>
        <begin position="2879"/>
        <end position="2908"/>
    </location>
</feature>
<dbReference type="Gene3D" id="2.130.10.10">
    <property type="entry name" value="YVTN repeat-like/Quinoprotein amine dehydrogenase"/>
    <property type="match status" value="2"/>
</dbReference>
<dbReference type="Gene3D" id="1.25.40.10">
    <property type="entry name" value="Tetratricopeptide repeat domain"/>
    <property type="match status" value="1"/>
</dbReference>
<evidence type="ECO:0000313" key="13">
    <source>
        <dbReference type="Proteomes" id="UP000719412"/>
    </source>
</evidence>
<dbReference type="PANTHER" id="PTHR12601:SF6">
    <property type="entry name" value="CLUSTERED MITOCHONDRIA PROTEIN HOMOLOG"/>
    <property type="match status" value="1"/>
</dbReference>
<dbReference type="GO" id="GO:0007005">
    <property type="term" value="P:mitochondrion organization"/>
    <property type="evidence" value="ECO:0007669"/>
    <property type="project" value="UniProtKB-UniRule"/>
</dbReference>
<dbReference type="FunFam" id="1.25.40.10:FF:000099">
    <property type="entry name" value="Clustered mitochondria protein homolog"/>
    <property type="match status" value="1"/>
</dbReference>
<dbReference type="InterPro" id="IPR035892">
    <property type="entry name" value="C2_domain_sf"/>
</dbReference>
<dbReference type="Pfam" id="PF23769">
    <property type="entry name" value="Beta-prop_WDR75_2nd"/>
    <property type="match status" value="1"/>
</dbReference>
<feature type="domain" description="C2" evidence="10">
    <location>
        <begin position="894"/>
        <end position="1031"/>
    </location>
</feature>
<feature type="compositionally biased region" description="Low complexity" evidence="9">
    <location>
        <begin position="71"/>
        <end position="82"/>
    </location>
</feature>
<dbReference type="GO" id="GO:0003729">
    <property type="term" value="F:mRNA binding"/>
    <property type="evidence" value="ECO:0007669"/>
    <property type="project" value="TreeGrafter"/>
</dbReference>
<comment type="caution">
    <text evidence="12">The sequence shown here is derived from an EMBL/GenBank/DDBJ whole genome shotgun (WGS) entry which is preliminary data.</text>
</comment>
<dbReference type="PROSITE" id="PS51823">
    <property type="entry name" value="CLU"/>
    <property type="match status" value="1"/>
</dbReference>
<dbReference type="SUPFAM" id="SSF103107">
    <property type="entry name" value="Hypothetical protein c14orf129, hspc210"/>
    <property type="match status" value="1"/>
</dbReference>
<dbReference type="InterPro" id="IPR027523">
    <property type="entry name" value="CLU_prot"/>
</dbReference>
<dbReference type="SMART" id="SM00239">
    <property type="entry name" value="C2"/>
    <property type="match status" value="1"/>
</dbReference>
<dbReference type="CDD" id="cd15466">
    <property type="entry name" value="CLU-central"/>
    <property type="match status" value="1"/>
</dbReference>
<dbReference type="Pfam" id="PF13424">
    <property type="entry name" value="TPR_12"/>
    <property type="match status" value="1"/>
</dbReference>
<feature type="region of interest" description="Disordered" evidence="9">
    <location>
        <begin position="1"/>
        <end position="90"/>
    </location>
</feature>
<dbReference type="InterPro" id="IPR023231">
    <property type="entry name" value="GSKIP_dom_sf"/>
</dbReference>